<accession>A0ABX3VHS6</accession>
<evidence type="ECO:0000256" key="1">
    <source>
        <dbReference type="SAM" id="MobiDB-lite"/>
    </source>
</evidence>
<feature type="compositionally biased region" description="Low complexity" evidence="1">
    <location>
        <begin position="61"/>
        <end position="70"/>
    </location>
</feature>
<gene>
    <name evidence="2" type="ORF">AWB91_23845</name>
</gene>
<protein>
    <submittedName>
        <fullName evidence="2">Uncharacterized protein</fullName>
    </submittedName>
</protein>
<dbReference type="EMBL" id="LQPK01000022">
    <property type="protein sequence ID" value="ORW29074.1"/>
    <property type="molecule type" value="Genomic_DNA"/>
</dbReference>
<name>A0ABX3VHS6_9MYCO</name>
<dbReference type="Proteomes" id="UP000193801">
    <property type="component" value="Unassembled WGS sequence"/>
</dbReference>
<comment type="caution">
    <text evidence="2">The sequence shown here is derived from an EMBL/GenBank/DDBJ whole genome shotgun (WGS) entry which is preliminary data.</text>
</comment>
<evidence type="ECO:0000313" key="2">
    <source>
        <dbReference type="EMBL" id="ORW29074.1"/>
    </source>
</evidence>
<proteinExistence type="predicted"/>
<organism evidence="2 3">
    <name type="scientific">Mycobacterium paraense</name>
    <dbReference type="NCBI Taxonomy" id="767916"/>
    <lineage>
        <taxon>Bacteria</taxon>
        <taxon>Bacillati</taxon>
        <taxon>Actinomycetota</taxon>
        <taxon>Actinomycetes</taxon>
        <taxon>Mycobacteriales</taxon>
        <taxon>Mycobacteriaceae</taxon>
        <taxon>Mycobacterium</taxon>
        <taxon>Mycobacterium simiae complex</taxon>
    </lineage>
</organism>
<reference evidence="2 3" key="1">
    <citation type="journal article" date="2015" name="Emerg. Microbes Infect.">
        <title>Characterization of 17 strains belonging to the Mycobacterium simiae complex and description of Mycobacterium paraense sp. nov.</title>
        <authorList>
            <person name="Fusco da Costa A.R."/>
            <person name="Fedrizzi T."/>
            <person name="Lopes M.L."/>
            <person name="Pecorari M."/>
            <person name="Oliveira da Costa W.L."/>
            <person name="Giacobazzi E."/>
            <person name="da Costa Bahia J.R."/>
            <person name="De Sanctis V."/>
            <person name="Batista Lima K.V."/>
            <person name="Bertorelli R."/>
            <person name="Grottola A."/>
            <person name="Fabio A."/>
            <person name="Mariottini A."/>
            <person name="Ferretti P."/>
            <person name="Di Leva F."/>
            <person name="Fregni Serpini G."/>
            <person name="Tagliazucchi S."/>
            <person name="Rumpianesi F."/>
            <person name="Jousson O."/>
            <person name="Segata N."/>
            <person name="Tortoli E."/>
        </authorList>
    </citation>
    <scope>NUCLEOTIDE SEQUENCE [LARGE SCALE GENOMIC DNA]</scope>
    <source>
        <strain evidence="2 3">FI-07156</strain>
    </source>
</reference>
<sequence length="152" mass="14487">MGKSCTRRGCYGGQGTLTVLYRQTSSGTFGGGDCSISIPCCTIRDTSGGNATPGGNGGIGSPVPGSSTAPGGHGAPGGSSDPAGTGDGGGHATRTVLNRQTSFGSFGSFGAGRSVALSTRRTDGSGFTGAAADAPAATSTPATANSATFLMV</sequence>
<keyword evidence="3" id="KW-1185">Reference proteome</keyword>
<evidence type="ECO:0000313" key="3">
    <source>
        <dbReference type="Proteomes" id="UP000193801"/>
    </source>
</evidence>
<feature type="region of interest" description="Disordered" evidence="1">
    <location>
        <begin position="52"/>
        <end position="99"/>
    </location>
</feature>